<dbReference type="Gene3D" id="1.25.40.10">
    <property type="entry name" value="Tetratricopeptide repeat domain"/>
    <property type="match status" value="1"/>
</dbReference>
<feature type="chain" id="PRO_5035247350" evidence="2">
    <location>
        <begin position="18"/>
        <end position="274"/>
    </location>
</feature>
<protein>
    <submittedName>
        <fullName evidence="3">Tetratricopeptide repeat protein</fullName>
    </submittedName>
</protein>
<evidence type="ECO:0000256" key="2">
    <source>
        <dbReference type="SAM" id="SignalP"/>
    </source>
</evidence>
<dbReference type="InterPro" id="IPR011990">
    <property type="entry name" value="TPR-like_helical_dom_sf"/>
</dbReference>
<keyword evidence="2" id="KW-0732">Signal</keyword>
<feature type="repeat" description="TPR" evidence="1">
    <location>
        <begin position="193"/>
        <end position="226"/>
    </location>
</feature>
<evidence type="ECO:0000313" key="4">
    <source>
        <dbReference type="Proteomes" id="UP000598971"/>
    </source>
</evidence>
<keyword evidence="4" id="KW-1185">Reference proteome</keyword>
<dbReference type="Proteomes" id="UP000598971">
    <property type="component" value="Unassembled WGS sequence"/>
</dbReference>
<evidence type="ECO:0000256" key="1">
    <source>
        <dbReference type="PROSITE-ProRule" id="PRU00339"/>
    </source>
</evidence>
<proteinExistence type="predicted"/>
<dbReference type="AlphaFoldDB" id="A0A8J8JY84"/>
<name>A0A8J8JY84_9BACT</name>
<dbReference type="SMART" id="SM00028">
    <property type="entry name" value="TPR"/>
    <property type="match status" value="2"/>
</dbReference>
<reference evidence="3" key="1">
    <citation type="submission" date="2019-10" db="EMBL/GenBank/DDBJ databases">
        <title>Draft genome sequence of Panacibacter sp. KCS-6.</title>
        <authorList>
            <person name="Yim K.J."/>
        </authorList>
    </citation>
    <scope>NUCLEOTIDE SEQUENCE</scope>
    <source>
        <strain evidence="3">KCS-6</strain>
    </source>
</reference>
<dbReference type="SUPFAM" id="SSF48452">
    <property type="entry name" value="TPR-like"/>
    <property type="match status" value="1"/>
</dbReference>
<accession>A0A8J8JY84</accession>
<organism evidence="3 4">
    <name type="scientific">Limnovirga soli</name>
    <dbReference type="NCBI Taxonomy" id="2656915"/>
    <lineage>
        <taxon>Bacteria</taxon>
        <taxon>Pseudomonadati</taxon>
        <taxon>Bacteroidota</taxon>
        <taxon>Chitinophagia</taxon>
        <taxon>Chitinophagales</taxon>
        <taxon>Chitinophagaceae</taxon>
        <taxon>Limnovirga</taxon>
    </lineage>
</organism>
<sequence length="274" mass="30567">MLLATSAILLAVLYFFSNTVPPVSKSTDTPEATGETKPITTKSLIDSAKSPLNTQQLSYLTQLENSVVRGNVKEQQIAVYKQLAMYWQDSLKHPEIAAFYTGEEAKLENSEKSLTFAARLFLGQVMAGGDPSLQVWMATNAKALFEQALKMNPESDSLKVELGACFLFGNISSTPMEGILKIKEVADKDSTNMYAQLMLGLGDIKSGQYDKAIERLQRVVKQEPTNLQALFNLAETYERKGDKQNAILWYRTVQNMINIPEAKQELENRIQSLQ</sequence>
<feature type="signal peptide" evidence="2">
    <location>
        <begin position="1"/>
        <end position="17"/>
    </location>
</feature>
<dbReference type="InterPro" id="IPR019734">
    <property type="entry name" value="TPR_rpt"/>
</dbReference>
<comment type="caution">
    <text evidence="3">The sequence shown here is derived from an EMBL/GenBank/DDBJ whole genome shotgun (WGS) entry which is preliminary data.</text>
</comment>
<evidence type="ECO:0000313" key="3">
    <source>
        <dbReference type="EMBL" id="NNV57081.1"/>
    </source>
</evidence>
<dbReference type="EMBL" id="WHPF01000012">
    <property type="protein sequence ID" value="NNV57081.1"/>
    <property type="molecule type" value="Genomic_DNA"/>
</dbReference>
<keyword evidence="1" id="KW-0802">TPR repeat</keyword>
<gene>
    <name evidence="3" type="ORF">GD597_16530</name>
</gene>
<dbReference type="Pfam" id="PF13432">
    <property type="entry name" value="TPR_16"/>
    <property type="match status" value="1"/>
</dbReference>
<dbReference type="PROSITE" id="PS50005">
    <property type="entry name" value="TPR"/>
    <property type="match status" value="1"/>
</dbReference>